<dbReference type="Pfam" id="PF00201">
    <property type="entry name" value="UDPGT"/>
    <property type="match status" value="1"/>
</dbReference>
<dbReference type="InterPro" id="IPR002213">
    <property type="entry name" value="UDP_glucos_trans"/>
</dbReference>
<proteinExistence type="inferred from homology"/>
<dbReference type="GeneID" id="110773926"/>
<dbReference type="Gene3D" id="3.40.50.2000">
    <property type="entry name" value="Glycogen Phosphorylase B"/>
    <property type="match status" value="2"/>
</dbReference>
<evidence type="ECO:0000256" key="2">
    <source>
        <dbReference type="ARBA" id="ARBA00022676"/>
    </source>
</evidence>
<keyword evidence="4" id="KW-1185">Reference proteome</keyword>
<dbReference type="GO" id="GO:0051555">
    <property type="term" value="P:flavonol biosynthetic process"/>
    <property type="evidence" value="ECO:0007669"/>
    <property type="project" value="TreeGrafter"/>
</dbReference>
<keyword evidence="3" id="KW-0808">Transferase</keyword>
<evidence type="ECO:0000256" key="1">
    <source>
        <dbReference type="ARBA" id="ARBA00009995"/>
    </source>
</evidence>
<organism evidence="4 5">
    <name type="scientific">Prunus avium</name>
    <name type="common">Cherry</name>
    <name type="synonym">Cerasus avium</name>
    <dbReference type="NCBI Taxonomy" id="42229"/>
    <lineage>
        <taxon>Eukaryota</taxon>
        <taxon>Viridiplantae</taxon>
        <taxon>Streptophyta</taxon>
        <taxon>Embryophyta</taxon>
        <taxon>Tracheophyta</taxon>
        <taxon>Spermatophyta</taxon>
        <taxon>Magnoliopsida</taxon>
        <taxon>eudicotyledons</taxon>
        <taxon>Gunneridae</taxon>
        <taxon>Pentapetalae</taxon>
        <taxon>rosids</taxon>
        <taxon>fabids</taxon>
        <taxon>Rosales</taxon>
        <taxon>Rosaceae</taxon>
        <taxon>Amygdaloideae</taxon>
        <taxon>Amygdaleae</taxon>
        <taxon>Prunus</taxon>
    </lineage>
</organism>
<sequence>MRAASLESWGLILNSFTELETQELELVKKFMKHDRVWAFGPLLPVQSSPIGKNERVGLTIGSFVPAHEVIKWLDSHHGDLSIVYVAFGSQITMNRRQMEAVASALEESGALFIWVVRALMKGTDVDEEDQSMIPYGFGDRVERRGLVIKGWAPQDEILRHRAVGSYLVDELLDYHAS</sequence>
<protein>
    <submittedName>
        <fullName evidence="5">UDP-glycosyltransferase 89C1-like</fullName>
    </submittedName>
</protein>
<dbReference type="KEGG" id="pavi:110773926"/>
<evidence type="ECO:0000256" key="3">
    <source>
        <dbReference type="ARBA" id="ARBA00022679"/>
    </source>
</evidence>
<dbReference type="Proteomes" id="UP000515124">
    <property type="component" value="Unplaced"/>
</dbReference>
<evidence type="ECO:0000313" key="5">
    <source>
        <dbReference type="RefSeq" id="XP_021834124.1"/>
    </source>
</evidence>
<dbReference type="PANTHER" id="PTHR48047">
    <property type="entry name" value="GLYCOSYLTRANSFERASE"/>
    <property type="match status" value="1"/>
</dbReference>
<accession>A0A6P5U4W1</accession>
<dbReference type="PANTHER" id="PTHR48047:SF5">
    <property type="entry name" value="FLAVONOL 7-O-RHAMNOSYLTRANSFERASE"/>
    <property type="match status" value="1"/>
</dbReference>
<dbReference type="GO" id="GO:0035251">
    <property type="term" value="F:UDP-glucosyltransferase activity"/>
    <property type="evidence" value="ECO:0007669"/>
    <property type="project" value="TreeGrafter"/>
</dbReference>
<dbReference type="Gramene" id="Pav_sc0003098.1_g140.1.mk:mrna">
    <property type="protein sequence ID" value="Pav_sc0003098.1_g140.1.mk:CDS:1"/>
    <property type="gene ID" value="Pav_sc0003098.1_g140.1.mk"/>
</dbReference>
<dbReference type="SUPFAM" id="SSF53756">
    <property type="entry name" value="UDP-Glycosyltransferase/glycogen phosphorylase"/>
    <property type="match status" value="1"/>
</dbReference>
<keyword evidence="2" id="KW-0328">Glycosyltransferase</keyword>
<evidence type="ECO:0000313" key="4">
    <source>
        <dbReference type="Proteomes" id="UP000515124"/>
    </source>
</evidence>
<dbReference type="AlphaFoldDB" id="A0A6P5U4W1"/>
<reference evidence="5" key="1">
    <citation type="submission" date="2025-08" db="UniProtKB">
        <authorList>
            <consortium name="RefSeq"/>
        </authorList>
    </citation>
    <scope>IDENTIFICATION</scope>
</reference>
<gene>
    <name evidence="5" type="primary">LOC110773926</name>
</gene>
<comment type="similarity">
    <text evidence="1">Belongs to the UDP-glycosyltransferase family.</text>
</comment>
<dbReference type="RefSeq" id="XP_021834124.1">
    <property type="nucleotide sequence ID" value="XM_021978432.1"/>
</dbReference>
<name>A0A6P5U4W1_PRUAV</name>